<dbReference type="Pfam" id="PF16187">
    <property type="entry name" value="Peptidase_M16_M"/>
    <property type="match status" value="1"/>
</dbReference>
<keyword evidence="5" id="KW-0862">Zinc</keyword>
<organism evidence="9 10">
    <name type="scientific">Pleurostoma richardsiae</name>
    <dbReference type="NCBI Taxonomy" id="41990"/>
    <lineage>
        <taxon>Eukaryota</taxon>
        <taxon>Fungi</taxon>
        <taxon>Dikarya</taxon>
        <taxon>Ascomycota</taxon>
        <taxon>Pezizomycotina</taxon>
        <taxon>Sordariomycetes</taxon>
        <taxon>Sordariomycetidae</taxon>
        <taxon>Calosphaeriales</taxon>
        <taxon>Pleurostomataceae</taxon>
        <taxon>Pleurostoma</taxon>
    </lineage>
</organism>
<dbReference type="InterPro" id="IPR054734">
    <property type="entry name" value="PqqF-like_C_4"/>
</dbReference>
<feature type="domain" description="Coenzyme PQQ synthesis protein F-like C-terminal lobe" evidence="8">
    <location>
        <begin position="404"/>
        <end position="502"/>
    </location>
</feature>
<dbReference type="GO" id="GO:0043171">
    <property type="term" value="P:peptide catabolic process"/>
    <property type="evidence" value="ECO:0007669"/>
    <property type="project" value="TreeGrafter"/>
</dbReference>
<evidence type="ECO:0000256" key="3">
    <source>
        <dbReference type="ARBA" id="ARBA00022723"/>
    </source>
</evidence>
<comment type="caution">
    <text evidence="9">The sequence shown here is derived from an EMBL/GenBank/DDBJ whole genome shotgun (WGS) entry which is preliminary data.</text>
</comment>
<dbReference type="GO" id="GO:0004222">
    <property type="term" value="F:metalloendopeptidase activity"/>
    <property type="evidence" value="ECO:0007669"/>
    <property type="project" value="TreeGrafter"/>
</dbReference>
<evidence type="ECO:0000256" key="2">
    <source>
        <dbReference type="ARBA" id="ARBA00022670"/>
    </source>
</evidence>
<evidence type="ECO:0000256" key="5">
    <source>
        <dbReference type="ARBA" id="ARBA00022833"/>
    </source>
</evidence>
<dbReference type="PANTHER" id="PTHR43690">
    <property type="entry name" value="NARDILYSIN"/>
    <property type="match status" value="1"/>
</dbReference>
<dbReference type="InterPro" id="IPR050626">
    <property type="entry name" value="Peptidase_M16"/>
</dbReference>
<protein>
    <submittedName>
        <fullName evidence="9">Metalloprotease</fullName>
    </submittedName>
</protein>
<keyword evidence="4" id="KW-0378">Hydrolase</keyword>
<evidence type="ECO:0000313" key="10">
    <source>
        <dbReference type="Proteomes" id="UP001174694"/>
    </source>
</evidence>
<dbReference type="SUPFAM" id="SSF63411">
    <property type="entry name" value="LuxS/MPP-like metallohydrolase"/>
    <property type="match status" value="3"/>
</dbReference>
<gene>
    <name evidence="9" type="ORF">NKR23_g5931</name>
</gene>
<dbReference type="GO" id="GO:0051603">
    <property type="term" value="P:proteolysis involved in protein catabolic process"/>
    <property type="evidence" value="ECO:0007669"/>
    <property type="project" value="TreeGrafter"/>
</dbReference>
<dbReference type="Proteomes" id="UP001174694">
    <property type="component" value="Unassembled WGS sequence"/>
</dbReference>
<sequence>MRRLADVEFMFRQKSAPFRTVSELAQLMQNPCLPREYLLSPTLIRKFDPENIERGLSYLRPDNFRFFVIQRQFHAGWDAKEKWYETEYKLEKIPQDLMQDLWAAARAPVTERPNQLHLPAVNEFVPQRLDVERKDVTEPARHPTLILHDDNVRVWFKKDDQFWVPKANIRLLLRSPVASLTPMNAVMTRLYIELVEDSLRKYAYDADIAGLRYSLSESVRGLNIEFNGFSDKMVVLAEKLLLGMRDLEVKQEQFDVAKERVRKACTNFDYRDPHRQINTFSRMLISERSWAPFQKLEELPAVTAQDMRSYFPHLLRQMHIEILVHGSVDKGEALYIANLVESTLRPRRLPESQWQSRRAIALPSGANYLYERALKNPDNVNHCLEYILSIGSVSDRPQRAKLLLFGQIAKEPCFDTLRTKEQLGYIVDSEAGFYAMVGTWRILVQSERGCKYLEERCDAFLVKLGQGLRTMTDKTFEEHKIGLINQRLEKLKNLEQETARFWTHITSEMFDFEQVHRDVENLEPLTKNDILEFFNQYIDPSSPTRVKLSVHLIAQASSARASAAAAEDGARAEGNPDALALRAGQDGVAVNEHESSVSSARIPVAVEDVTAWKAALHLSAAPTPVKRLSEFEEFGSTS</sequence>
<dbReference type="AlphaFoldDB" id="A0AA38VQ40"/>
<accession>A0AA38VQ40</accession>
<dbReference type="EMBL" id="JANBVO010000016">
    <property type="protein sequence ID" value="KAJ9144507.1"/>
    <property type="molecule type" value="Genomic_DNA"/>
</dbReference>
<evidence type="ECO:0000256" key="1">
    <source>
        <dbReference type="ARBA" id="ARBA00007261"/>
    </source>
</evidence>
<comment type="similarity">
    <text evidence="1">Belongs to the peptidase M16 family.</text>
</comment>
<dbReference type="Pfam" id="PF22456">
    <property type="entry name" value="PqqF-like_C_4"/>
    <property type="match status" value="1"/>
</dbReference>
<keyword evidence="6 9" id="KW-0482">Metalloprotease</keyword>
<dbReference type="InterPro" id="IPR011249">
    <property type="entry name" value="Metalloenz_LuxS/M16"/>
</dbReference>
<name>A0AA38VQ40_9PEZI</name>
<evidence type="ECO:0000256" key="4">
    <source>
        <dbReference type="ARBA" id="ARBA00022801"/>
    </source>
</evidence>
<evidence type="ECO:0000259" key="7">
    <source>
        <dbReference type="Pfam" id="PF16187"/>
    </source>
</evidence>
<dbReference type="PANTHER" id="PTHR43690:SF18">
    <property type="entry name" value="INSULIN-DEGRADING ENZYME-RELATED"/>
    <property type="match status" value="1"/>
</dbReference>
<dbReference type="FunFam" id="3.30.830.10:FF:000003">
    <property type="entry name" value="Insulin-degrading enzyme"/>
    <property type="match status" value="1"/>
</dbReference>
<proteinExistence type="inferred from homology"/>
<dbReference type="GO" id="GO:0005829">
    <property type="term" value="C:cytosol"/>
    <property type="evidence" value="ECO:0007669"/>
    <property type="project" value="TreeGrafter"/>
</dbReference>
<dbReference type="GO" id="GO:0005739">
    <property type="term" value="C:mitochondrion"/>
    <property type="evidence" value="ECO:0007669"/>
    <property type="project" value="TreeGrafter"/>
</dbReference>
<dbReference type="GO" id="GO:0046872">
    <property type="term" value="F:metal ion binding"/>
    <property type="evidence" value="ECO:0007669"/>
    <property type="project" value="UniProtKB-KW"/>
</dbReference>
<keyword evidence="3" id="KW-0479">Metal-binding</keyword>
<feature type="domain" description="Peptidase M16 middle/third" evidence="7">
    <location>
        <begin position="9"/>
        <end position="298"/>
    </location>
</feature>
<dbReference type="InterPro" id="IPR032632">
    <property type="entry name" value="Peptidase_M16_M"/>
</dbReference>
<evidence type="ECO:0000259" key="8">
    <source>
        <dbReference type="Pfam" id="PF22456"/>
    </source>
</evidence>
<dbReference type="Gene3D" id="3.30.830.10">
    <property type="entry name" value="Metalloenzyme, LuxS/M16 peptidase-like"/>
    <property type="match status" value="3"/>
</dbReference>
<evidence type="ECO:0000256" key="6">
    <source>
        <dbReference type="ARBA" id="ARBA00023049"/>
    </source>
</evidence>
<keyword evidence="10" id="KW-1185">Reference proteome</keyword>
<evidence type="ECO:0000313" key="9">
    <source>
        <dbReference type="EMBL" id="KAJ9144507.1"/>
    </source>
</evidence>
<keyword evidence="2" id="KW-0645">Protease</keyword>
<reference evidence="9" key="1">
    <citation type="submission" date="2022-07" db="EMBL/GenBank/DDBJ databases">
        <title>Fungi with potential for degradation of polypropylene.</title>
        <authorList>
            <person name="Gostincar C."/>
        </authorList>
    </citation>
    <scope>NUCLEOTIDE SEQUENCE</scope>
    <source>
        <strain evidence="9">EXF-13308</strain>
    </source>
</reference>